<organism evidence="9 10">
    <name type="scientific">Cysteiniphilum litorale</name>
    <dbReference type="NCBI Taxonomy" id="2056700"/>
    <lineage>
        <taxon>Bacteria</taxon>
        <taxon>Pseudomonadati</taxon>
        <taxon>Pseudomonadota</taxon>
        <taxon>Gammaproteobacteria</taxon>
        <taxon>Thiotrichales</taxon>
        <taxon>Fastidiosibacteraceae</taxon>
        <taxon>Cysteiniphilum</taxon>
    </lineage>
</organism>
<dbReference type="Pfam" id="PF01182">
    <property type="entry name" value="Glucosamine_iso"/>
    <property type="match status" value="1"/>
</dbReference>
<evidence type="ECO:0000256" key="2">
    <source>
        <dbReference type="ARBA" id="ARBA00002681"/>
    </source>
</evidence>
<accession>A0A8J2Z3U9</accession>
<evidence type="ECO:0000256" key="1">
    <source>
        <dbReference type="ARBA" id="ARBA00000832"/>
    </source>
</evidence>
<evidence type="ECO:0000313" key="9">
    <source>
        <dbReference type="EMBL" id="GGF93977.1"/>
    </source>
</evidence>
<dbReference type="GO" id="GO:0017057">
    <property type="term" value="F:6-phosphogluconolactonase activity"/>
    <property type="evidence" value="ECO:0007669"/>
    <property type="project" value="UniProtKB-UniRule"/>
</dbReference>
<evidence type="ECO:0000259" key="8">
    <source>
        <dbReference type="Pfam" id="PF01182"/>
    </source>
</evidence>
<dbReference type="RefSeq" id="WP_117001941.1">
    <property type="nucleotide sequence ID" value="NZ_BMJS01000007.1"/>
</dbReference>
<dbReference type="SUPFAM" id="SSF100950">
    <property type="entry name" value="NagB/RpiA/CoA transferase-like"/>
    <property type="match status" value="1"/>
</dbReference>
<dbReference type="InterPro" id="IPR005900">
    <property type="entry name" value="6-phosphogluconolactonase_DevB"/>
</dbReference>
<dbReference type="InterPro" id="IPR037171">
    <property type="entry name" value="NagB/RpiA_transferase-like"/>
</dbReference>
<evidence type="ECO:0000256" key="6">
    <source>
        <dbReference type="ARBA" id="ARBA00020337"/>
    </source>
</evidence>
<dbReference type="UniPathway" id="UPA00115">
    <property type="reaction ID" value="UER00409"/>
</dbReference>
<sequence length="240" mass="27140">MSYIIYQQQQDIAYAMFDKLVTLSHSTQDCVHIALSGGTTPKSVFELINQRGQSTAINWQKLHFWWCDERCVDFADKESNFGEADRLLFASVDIPRENLHPMQGDISPEQAALNYVRELKKHVPQIDGVPQFDWVWLGMGDDGHTASLFVNDVPLSSDKWVEIAVHPSTKQTRITLTLKVLNNAKMIDFLVTGENKATMLAKVFDRESVTIDYPAKAVELETGRLVWHVDQTAASELDEG</sequence>
<dbReference type="EMBL" id="BMJS01000007">
    <property type="protein sequence ID" value="GGF93977.1"/>
    <property type="molecule type" value="Genomic_DNA"/>
</dbReference>
<dbReference type="PANTHER" id="PTHR11054">
    <property type="entry name" value="6-PHOSPHOGLUCONOLACTONASE"/>
    <property type="match status" value="1"/>
</dbReference>
<dbReference type="GO" id="GO:0006098">
    <property type="term" value="P:pentose-phosphate shunt"/>
    <property type="evidence" value="ECO:0007669"/>
    <property type="project" value="UniProtKB-UniPathway"/>
</dbReference>
<reference evidence="9" key="1">
    <citation type="journal article" date="2014" name="Int. J. Syst. Evol. Microbiol.">
        <title>Complete genome sequence of Corynebacterium casei LMG S-19264T (=DSM 44701T), isolated from a smear-ripened cheese.</title>
        <authorList>
            <consortium name="US DOE Joint Genome Institute (JGI-PGF)"/>
            <person name="Walter F."/>
            <person name="Albersmeier A."/>
            <person name="Kalinowski J."/>
            <person name="Ruckert C."/>
        </authorList>
    </citation>
    <scope>NUCLEOTIDE SEQUENCE</scope>
    <source>
        <strain evidence="9">CGMCC 1.15758</strain>
    </source>
</reference>
<dbReference type="GO" id="GO:0005975">
    <property type="term" value="P:carbohydrate metabolic process"/>
    <property type="evidence" value="ECO:0007669"/>
    <property type="project" value="UniProtKB-UniRule"/>
</dbReference>
<comment type="pathway">
    <text evidence="3 7">Carbohydrate degradation; pentose phosphate pathway; D-ribulose 5-phosphate from D-glucose 6-phosphate (oxidative stage): step 2/3.</text>
</comment>
<comment type="caution">
    <text evidence="9">The sequence shown here is derived from an EMBL/GenBank/DDBJ whole genome shotgun (WGS) entry which is preliminary data.</text>
</comment>
<proteinExistence type="inferred from homology"/>
<dbReference type="EC" id="3.1.1.31" evidence="5 7"/>
<dbReference type="AlphaFoldDB" id="A0A8J2Z3U9"/>
<evidence type="ECO:0000313" key="10">
    <source>
        <dbReference type="Proteomes" id="UP000636949"/>
    </source>
</evidence>
<evidence type="ECO:0000256" key="7">
    <source>
        <dbReference type="RuleBase" id="RU365095"/>
    </source>
</evidence>
<protein>
    <recommendedName>
        <fullName evidence="6 7">6-phosphogluconolactonase</fullName>
        <shortName evidence="7">6PGL</shortName>
        <ecNumber evidence="5 7">3.1.1.31</ecNumber>
    </recommendedName>
</protein>
<evidence type="ECO:0000256" key="3">
    <source>
        <dbReference type="ARBA" id="ARBA00004961"/>
    </source>
</evidence>
<evidence type="ECO:0000256" key="5">
    <source>
        <dbReference type="ARBA" id="ARBA00013198"/>
    </source>
</evidence>
<evidence type="ECO:0000256" key="4">
    <source>
        <dbReference type="ARBA" id="ARBA00010662"/>
    </source>
</evidence>
<comment type="catalytic activity">
    <reaction evidence="1 7">
        <text>6-phospho-D-glucono-1,5-lactone + H2O = 6-phospho-D-gluconate + H(+)</text>
        <dbReference type="Rhea" id="RHEA:12556"/>
        <dbReference type="ChEBI" id="CHEBI:15377"/>
        <dbReference type="ChEBI" id="CHEBI:15378"/>
        <dbReference type="ChEBI" id="CHEBI:57955"/>
        <dbReference type="ChEBI" id="CHEBI:58759"/>
        <dbReference type="EC" id="3.1.1.31"/>
    </reaction>
</comment>
<reference evidence="9" key="2">
    <citation type="submission" date="2020-09" db="EMBL/GenBank/DDBJ databases">
        <authorList>
            <person name="Sun Q."/>
            <person name="Zhou Y."/>
        </authorList>
    </citation>
    <scope>NUCLEOTIDE SEQUENCE</scope>
    <source>
        <strain evidence="9">CGMCC 1.15758</strain>
    </source>
</reference>
<gene>
    <name evidence="7" type="primary">pgl</name>
    <name evidence="9" type="ORF">GCM10010995_09010</name>
</gene>
<comment type="function">
    <text evidence="2 7">Hydrolysis of 6-phosphogluconolactone to 6-phosphogluconate.</text>
</comment>
<comment type="similarity">
    <text evidence="4 7">Belongs to the glucosamine/galactosamine-6-phosphate isomerase family. 6-phosphogluconolactonase subfamily.</text>
</comment>
<dbReference type="InterPro" id="IPR039104">
    <property type="entry name" value="6PGL"/>
</dbReference>
<dbReference type="OrthoDB" id="9810967at2"/>
<keyword evidence="7" id="KW-0378">Hydrolase</keyword>
<name>A0A8J2Z3U9_9GAMM</name>
<dbReference type="InterPro" id="IPR006148">
    <property type="entry name" value="Glc/Gal-6P_isomerase"/>
</dbReference>
<dbReference type="CDD" id="cd01400">
    <property type="entry name" value="6PGL"/>
    <property type="match status" value="1"/>
</dbReference>
<keyword evidence="10" id="KW-1185">Reference proteome</keyword>
<dbReference type="NCBIfam" id="TIGR01198">
    <property type="entry name" value="pgl"/>
    <property type="match status" value="1"/>
</dbReference>
<feature type="domain" description="Glucosamine/galactosamine-6-phosphate isomerase" evidence="8">
    <location>
        <begin position="12"/>
        <end position="227"/>
    </location>
</feature>
<dbReference type="PANTHER" id="PTHR11054:SF0">
    <property type="entry name" value="6-PHOSPHOGLUCONOLACTONASE"/>
    <property type="match status" value="1"/>
</dbReference>
<dbReference type="Gene3D" id="3.40.50.1360">
    <property type="match status" value="1"/>
</dbReference>
<dbReference type="Proteomes" id="UP000636949">
    <property type="component" value="Unassembled WGS sequence"/>
</dbReference>